<feature type="region of interest" description="Disordered" evidence="1">
    <location>
        <begin position="36"/>
        <end position="65"/>
    </location>
</feature>
<accession>A0A4Z2IJP3</accession>
<sequence>MLECDGGRTEREAWSEWRVKGGESRVAREENNLFENERGFDGRSQHSNNLAPSLCRGGTDTSEQKHKYCVTRRNRGDETAQEPP</sequence>
<gene>
    <name evidence="2" type="ORF">EYF80_011769</name>
</gene>
<comment type="caution">
    <text evidence="2">The sequence shown here is derived from an EMBL/GenBank/DDBJ whole genome shotgun (WGS) entry which is preliminary data.</text>
</comment>
<reference evidence="2 3" key="1">
    <citation type="submission" date="2019-03" db="EMBL/GenBank/DDBJ databases">
        <title>First draft genome of Liparis tanakae, snailfish: a comprehensive survey of snailfish specific genes.</title>
        <authorList>
            <person name="Kim W."/>
            <person name="Song I."/>
            <person name="Jeong J.-H."/>
            <person name="Kim D."/>
            <person name="Kim S."/>
            <person name="Ryu S."/>
            <person name="Song J.Y."/>
            <person name="Lee S.K."/>
        </authorList>
    </citation>
    <scope>NUCLEOTIDE SEQUENCE [LARGE SCALE GENOMIC DNA]</scope>
    <source>
        <tissue evidence="2">Muscle</tissue>
    </source>
</reference>
<organism evidence="2 3">
    <name type="scientific">Liparis tanakae</name>
    <name type="common">Tanaka's snailfish</name>
    <dbReference type="NCBI Taxonomy" id="230148"/>
    <lineage>
        <taxon>Eukaryota</taxon>
        <taxon>Metazoa</taxon>
        <taxon>Chordata</taxon>
        <taxon>Craniata</taxon>
        <taxon>Vertebrata</taxon>
        <taxon>Euteleostomi</taxon>
        <taxon>Actinopterygii</taxon>
        <taxon>Neopterygii</taxon>
        <taxon>Teleostei</taxon>
        <taxon>Neoteleostei</taxon>
        <taxon>Acanthomorphata</taxon>
        <taxon>Eupercaria</taxon>
        <taxon>Perciformes</taxon>
        <taxon>Cottioidei</taxon>
        <taxon>Cottales</taxon>
        <taxon>Liparidae</taxon>
        <taxon>Liparis</taxon>
    </lineage>
</organism>
<keyword evidence="3" id="KW-1185">Reference proteome</keyword>
<name>A0A4Z2IJP3_9TELE</name>
<proteinExistence type="predicted"/>
<evidence type="ECO:0000313" key="2">
    <source>
        <dbReference type="EMBL" id="TNN78015.1"/>
    </source>
</evidence>
<dbReference type="AlphaFoldDB" id="A0A4Z2IJP3"/>
<protein>
    <submittedName>
        <fullName evidence="2">Uncharacterized protein</fullName>
    </submittedName>
</protein>
<dbReference type="Proteomes" id="UP000314294">
    <property type="component" value="Unassembled WGS sequence"/>
</dbReference>
<evidence type="ECO:0000313" key="3">
    <source>
        <dbReference type="Proteomes" id="UP000314294"/>
    </source>
</evidence>
<evidence type="ECO:0000256" key="1">
    <source>
        <dbReference type="SAM" id="MobiDB-lite"/>
    </source>
</evidence>
<dbReference type="EMBL" id="SRLO01000077">
    <property type="protein sequence ID" value="TNN78015.1"/>
    <property type="molecule type" value="Genomic_DNA"/>
</dbReference>